<dbReference type="GO" id="GO:0006417">
    <property type="term" value="P:regulation of translation"/>
    <property type="evidence" value="ECO:0000318"/>
    <property type="project" value="GO_Central"/>
</dbReference>
<dbReference type="GO" id="GO:0009793">
    <property type="term" value="P:embryo development ending in seed dormancy"/>
    <property type="evidence" value="ECO:0007669"/>
    <property type="project" value="EnsemblPlants"/>
</dbReference>
<dbReference type="Pfam" id="PF22493">
    <property type="entry name" value="PUF_NOP9"/>
    <property type="match status" value="1"/>
</dbReference>
<dbReference type="PROSITE" id="PS50303">
    <property type="entry name" value="PUM_HD"/>
    <property type="match status" value="1"/>
</dbReference>
<keyword evidence="7" id="KW-1185">Reference proteome</keyword>
<dbReference type="HOGENOM" id="CLU_016751_0_0_1"/>
<dbReference type="InterPro" id="IPR001313">
    <property type="entry name" value="Pumilio_RNA-bd_rpt"/>
</dbReference>
<keyword evidence="1" id="KW-0677">Repeat</keyword>
<evidence type="ECO:0000313" key="7">
    <source>
        <dbReference type="Proteomes" id="UP000017836"/>
    </source>
</evidence>
<dbReference type="KEGG" id="atr:18431323"/>
<feature type="repeat" description="Pumilio" evidence="3">
    <location>
        <begin position="343"/>
        <end position="381"/>
    </location>
</feature>
<organism evidence="6 7">
    <name type="scientific">Amborella trichopoda</name>
    <dbReference type="NCBI Taxonomy" id="13333"/>
    <lineage>
        <taxon>Eukaryota</taxon>
        <taxon>Viridiplantae</taxon>
        <taxon>Streptophyta</taxon>
        <taxon>Embryophyta</taxon>
        <taxon>Tracheophyta</taxon>
        <taxon>Spermatophyta</taxon>
        <taxon>Magnoliopsida</taxon>
        <taxon>Amborellales</taxon>
        <taxon>Amborellaceae</taxon>
        <taxon>Amborella</taxon>
    </lineage>
</organism>
<dbReference type="SMR" id="W1P6I7"/>
<dbReference type="InterPro" id="IPR016024">
    <property type="entry name" value="ARM-type_fold"/>
</dbReference>
<evidence type="ECO:0000256" key="3">
    <source>
        <dbReference type="PROSITE-ProRule" id="PRU00317"/>
    </source>
</evidence>
<dbReference type="PROSITE" id="PS50302">
    <property type="entry name" value="PUM"/>
    <property type="match status" value="3"/>
</dbReference>
<dbReference type="eggNOG" id="KOG2050">
    <property type="taxonomic scope" value="Eukaryota"/>
</dbReference>
<feature type="compositionally biased region" description="Polar residues" evidence="4">
    <location>
        <begin position="50"/>
        <end position="63"/>
    </location>
</feature>
<gene>
    <name evidence="6" type="ORF">AMTR_s00003p00139120</name>
</gene>
<evidence type="ECO:0000256" key="1">
    <source>
        <dbReference type="ARBA" id="ARBA00022737"/>
    </source>
</evidence>
<dbReference type="OrthoDB" id="497380at2759"/>
<dbReference type="SUPFAM" id="SSF48371">
    <property type="entry name" value="ARM repeat"/>
    <property type="match status" value="1"/>
</dbReference>
<dbReference type="PANTHER" id="PTHR13389:SF0">
    <property type="entry name" value="PUMILIO HOMOLOG 3"/>
    <property type="match status" value="1"/>
</dbReference>
<dbReference type="Gramene" id="ERN03186">
    <property type="protein sequence ID" value="ERN03186"/>
    <property type="gene ID" value="AMTR_s00003p00139120"/>
</dbReference>
<dbReference type="Gene3D" id="1.25.10.10">
    <property type="entry name" value="Leucine-rich Repeat Variant"/>
    <property type="match status" value="1"/>
</dbReference>
<reference evidence="7" key="1">
    <citation type="journal article" date="2013" name="Science">
        <title>The Amborella genome and the evolution of flowering plants.</title>
        <authorList>
            <consortium name="Amborella Genome Project"/>
        </authorList>
    </citation>
    <scope>NUCLEOTIDE SEQUENCE [LARGE SCALE GENOMIC DNA]</scope>
</reference>
<dbReference type="PANTHER" id="PTHR13389">
    <property type="entry name" value="PUMILIO HOMOLOG 3"/>
    <property type="match status" value="1"/>
</dbReference>
<dbReference type="OMA" id="GKCEMWA"/>
<evidence type="ECO:0000259" key="5">
    <source>
        <dbReference type="PROSITE" id="PS50303"/>
    </source>
</evidence>
<dbReference type="Proteomes" id="UP000017836">
    <property type="component" value="Unassembled WGS sequence"/>
</dbReference>
<evidence type="ECO:0000256" key="4">
    <source>
        <dbReference type="SAM" id="MobiDB-lite"/>
    </source>
</evidence>
<dbReference type="GO" id="GO:0005730">
    <property type="term" value="C:nucleolus"/>
    <property type="evidence" value="ECO:0000318"/>
    <property type="project" value="GO_Central"/>
</dbReference>
<keyword evidence="2" id="KW-0810">Translation regulation</keyword>
<dbReference type="AlphaFoldDB" id="W1P6I7"/>
<name>W1P6I7_AMBTC</name>
<dbReference type="EMBL" id="KI394358">
    <property type="protein sequence ID" value="ERN03186.1"/>
    <property type="molecule type" value="Genomic_DNA"/>
</dbReference>
<feature type="repeat" description="Pumilio" evidence="3">
    <location>
        <begin position="157"/>
        <end position="192"/>
    </location>
</feature>
<dbReference type="InterPro" id="IPR033133">
    <property type="entry name" value="PUM-HD"/>
</dbReference>
<protein>
    <recommendedName>
        <fullName evidence="5">PUM-HD domain-containing protein</fullName>
    </recommendedName>
</protein>
<evidence type="ECO:0000256" key="2">
    <source>
        <dbReference type="ARBA" id="ARBA00022845"/>
    </source>
</evidence>
<feature type="domain" description="PUM-HD" evidence="5">
    <location>
        <begin position="93"/>
        <end position="448"/>
    </location>
</feature>
<sequence>MAAIKRKRNAATTTPSEKEKKNKNNIAKPSAKQRLKTGGGDGTKLRDSKTTQSQGYDAKTNQAPPKKSASRLSKEMAEARKKKRKRHYSLQQELALLWEKMRRHDISKEERSKLISDALQKMKGKIPEIAGSHVSSRVLQTCVKYCQPSERNSVYEELRPHFIGLARNTYAVHLLKKMLDNADKKQLQAFISSLQGHVAPLLRHLVGSAVVEHAFNLANGAQKQSLLLEIYSSEFQLFKSMISTKEGRLQDLISKLSLKKSSVLERMSSVLQPVLKKGLVDHSILHKVLLEYLSIANKSSATDVILQLSGPLLVRMIHTRDGSKVGSLCVKHGSAKERKKIVKVMKGHVQKVAHDQYGSMVLACILSLVDDTKILTKVVIRELQTNLKDLILDKNGRRPILQLLHPKSQRYCGVDGLAVLNESIPSLSNVGCEQSDGVSNGSSIGNEALNAPKVTDEETHDSGTSGTIQHAVEKGTKAPSKRRFELLVDSGLAQSLVDTCIASCGELLRSNFGKDVLYEVATGAAGGVLWEPLADSLTALHEAIANLGALPKFGSPEEEHIFENFHSSRTIRKLVMDCPSFAQVLWKLALVGKCNMWAQGHSGKVIYAFLECSDPEIRDMVKPELEPLIDAGMLKIPDKQLEQ</sequence>
<dbReference type="GO" id="GO:0003729">
    <property type="term" value="F:mRNA binding"/>
    <property type="evidence" value="ECO:0000318"/>
    <property type="project" value="GO_Central"/>
</dbReference>
<dbReference type="STRING" id="13333.W1P6I7"/>
<dbReference type="InterPro" id="IPR011989">
    <property type="entry name" value="ARM-like"/>
</dbReference>
<accession>W1P6I7</accession>
<evidence type="ECO:0000313" key="6">
    <source>
        <dbReference type="EMBL" id="ERN03186.1"/>
    </source>
</evidence>
<proteinExistence type="predicted"/>
<feature type="region of interest" description="Disordered" evidence="4">
    <location>
        <begin position="1"/>
        <end position="87"/>
    </location>
</feature>
<dbReference type="InterPro" id="IPR040059">
    <property type="entry name" value="PUM3"/>
</dbReference>
<feature type="repeat" description="Pumilio" evidence="3">
    <location>
        <begin position="193"/>
        <end position="229"/>
    </location>
</feature>
<dbReference type="SMART" id="SM00025">
    <property type="entry name" value="Pumilio"/>
    <property type="match status" value="6"/>
</dbReference>
<feature type="region of interest" description="Disordered" evidence="4">
    <location>
        <begin position="454"/>
        <end position="474"/>
    </location>
</feature>